<evidence type="ECO:0000313" key="2">
    <source>
        <dbReference type="EMBL" id="GHP00083.1"/>
    </source>
</evidence>
<comment type="caution">
    <text evidence="2">The sequence shown here is derived from an EMBL/GenBank/DDBJ whole genome shotgun (WGS) entry which is preliminary data.</text>
</comment>
<evidence type="ECO:0000313" key="3">
    <source>
        <dbReference type="Proteomes" id="UP000597444"/>
    </source>
</evidence>
<sequence length="65" mass="7656">MCFNNTRVFPAEQGYAVNRKRVRRLMQRMGLETIYPKPRVSQPSEPSVRYPYLLRGTSITSRDHV</sequence>
<feature type="domain" description="HTH-like" evidence="1">
    <location>
        <begin position="12"/>
        <end position="39"/>
    </location>
</feature>
<gene>
    <name evidence="2" type="ORF">KSF_101300</name>
</gene>
<evidence type="ECO:0000259" key="1">
    <source>
        <dbReference type="Pfam" id="PF13276"/>
    </source>
</evidence>
<keyword evidence="3" id="KW-1185">Reference proteome</keyword>
<protein>
    <recommendedName>
        <fullName evidence="1">HTH-like domain-containing protein</fullName>
    </recommendedName>
</protein>
<dbReference type="AlphaFoldDB" id="A0A8J3NA73"/>
<proteinExistence type="predicted"/>
<dbReference type="Pfam" id="PF13276">
    <property type="entry name" value="HTH_21"/>
    <property type="match status" value="1"/>
</dbReference>
<accession>A0A8J3NA73</accession>
<dbReference type="Proteomes" id="UP000597444">
    <property type="component" value="Unassembled WGS sequence"/>
</dbReference>
<reference evidence="2" key="1">
    <citation type="submission" date="2020-10" db="EMBL/GenBank/DDBJ databases">
        <title>Taxonomic study of unclassified bacteria belonging to the class Ktedonobacteria.</title>
        <authorList>
            <person name="Yabe S."/>
            <person name="Wang C.M."/>
            <person name="Zheng Y."/>
            <person name="Sakai Y."/>
            <person name="Cavaletti L."/>
            <person name="Monciardini P."/>
            <person name="Donadio S."/>
        </authorList>
    </citation>
    <scope>NUCLEOTIDE SEQUENCE</scope>
    <source>
        <strain evidence="2">ID150040</strain>
    </source>
</reference>
<dbReference type="InterPro" id="IPR025948">
    <property type="entry name" value="HTH-like_dom"/>
</dbReference>
<dbReference type="EMBL" id="BNJK01000002">
    <property type="protein sequence ID" value="GHP00083.1"/>
    <property type="molecule type" value="Genomic_DNA"/>
</dbReference>
<organism evidence="2 3">
    <name type="scientific">Reticulibacter mediterranei</name>
    <dbReference type="NCBI Taxonomy" id="2778369"/>
    <lineage>
        <taxon>Bacteria</taxon>
        <taxon>Bacillati</taxon>
        <taxon>Chloroflexota</taxon>
        <taxon>Ktedonobacteria</taxon>
        <taxon>Ktedonobacterales</taxon>
        <taxon>Reticulibacteraceae</taxon>
        <taxon>Reticulibacter</taxon>
    </lineage>
</organism>
<name>A0A8J3NA73_9CHLR</name>